<dbReference type="OrthoDB" id="6770063at2759"/>
<dbReference type="PRINTS" id="PR01036">
    <property type="entry name" value="TCRTETB"/>
</dbReference>
<sequence length="592" mass="63686">MDQTPEITADSGLTRIASGVLVSDRRDVEKGKLGSSSPFSSTSSVESKIPHLDDQNQRLPFSRLITIYLCLATCFFVSFLDVNSTTTALPAIATSLNAQNSITWAGTSYLIAQAAFQVLYGRFSDIFGRKPVLLFCVGILIVGDILCGFAQNPTWLYVCRALSGIGGGGISSLVQIIVSDLVSLKERGKYQGVLSGAIGLGSASGPFIAAAFLKTGPEGWRWAFWLPSMLAAVCVPVLLAILPAKPITGTWQEKVLKIDFLGLGSSVVAMLFILIPVNSGGSIWAWSSPTVISLLVIGSLSLAIFLGAEWKFARLPMMPLRLFTSRSQAIVFLQNFLFGFVWQADLYFLPIYYQDVRGYKPVQSAYLVLPLLLLQSVTGVLSGPAMSWMARFRPVLYVGFVFWVIGAGLKVLFSRTTPTGVYIAALLIEGAGVGLVFQPSLVALQALSKPEDRAVVTSTRNMLRAVGAAVGVAVSTAIQYGVMEANLPAALPLELRAQVLDGEWQIGDSSAIWTESILNAKMRGIRVVFITFVPLIGLCLFGCLLVKDKILSGDAKPKQETKEPANVPPVIESETAAEVEDFQVHLAKSDGK</sequence>
<dbReference type="Pfam" id="PF07690">
    <property type="entry name" value="MFS_1"/>
    <property type="match status" value="1"/>
</dbReference>
<gene>
    <name evidence="7" type="ORF">B7463_g12468</name>
</gene>
<feature type="transmembrane region" description="Helical" evidence="5">
    <location>
        <begin position="102"/>
        <end position="120"/>
    </location>
</feature>
<reference evidence="7 8" key="1">
    <citation type="submission" date="2018-05" db="EMBL/GenBank/DDBJ databases">
        <title>Draft genome sequence of Scytalidium lignicola DSM 105466, a ubiquitous saprotrophic fungus.</title>
        <authorList>
            <person name="Buettner E."/>
            <person name="Gebauer A.M."/>
            <person name="Hofrichter M."/>
            <person name="Liers C."/>
            <person name="Kellner H."/>
        </authorList>
    </citation>
    <scope>NUCLEOTIDE SEQUENCE [LARGE SCALE GENOMIC DNA]</scope>
    <source>
        <strain evidence="7 8">DSM 105466</strain>
    </source>
</reference>
<dbReference type="Proteomes" id="UP000258309">
    <property type="component" value="Unassembled WGS sequence"/>
</dbReference>
<feature type="transmembrane region" description="Helical" evidence="5">
    <location>
        <begin position="329"/>
        <end position="353"/>
    </location>
</feature>
<dbReference type="PANTHER" id="PTHR23501">
    <property type="entry name" value="MAJOR FACILITATOR SUPERFAMILY"/>
    <property type="match status" value="1"/>
</dbReference>
<keyword evidence="8" id="KW-1185">Reference proteome</keyword>
<name>A0A3E2GS25_SCYLI</name>
<feature type="domain" description="Major facilitator superfamily (MFS) profile" evidence="6">
    <location>
        <begin position="67"/>
        <end position="551"/>
    </location>
</feature>
<accession>A0A3E2GS25</accession>
<evidence type="ECO:0000256" key="1">
    <source>
        <dbReference type="ARBA" id="ARBA00004141"/>
    </source>
</evidence>
<feature type="non-terminal residue" evidence="7">
    <location>
        <position position="592"/>
    </location>
</feature>
<proteinExistence type="predicted"/>
<dbReference type="GO" id="GO:0022857">
    <property type="term" value="F:transmembrane transporter activity"/>
    <property type="evidence" value="ECO:0007669"/>
    <property type="project" value="InterPro"/>
</dbReference>
<dbReference type="EMBL" id="NCSJ02000574">
    <property type="protein sequence ID" value="RFU23870.1"/>
    <property type="molecule type" value="Genomic_DNA"/>
</dbReference>
<feature type="transmembrane region" description="Helical" evidence="5">
    <location>
        <begin position="395"/>
        <end position="413"/>
    </location>
</feature>
<feature type="non-terminal residue" evidence="7">
    <location>
        <position position="1"/>
    </location>
</feature>
<dbReference type="PANTHER" id="PTHR23501:SF78">
    <property type="entry name" value="MAJOR FACILITATOR SUPERFAMILY (MFS) PROFILE DOMAIN-CONTAINING PROTEIN-RELATED"/>
    <property type="match status" value="1"/>
</dbReference>
<dbReference type="InterPro" id="IPR036259">
    <property type="entry name" value="MFS_trans_sf"/>
</dbReference>
<dbReference type="Gene3D" id="1.20.1720.10">
    <property type="entry name" value="Multidrug resistance protein D"/>
    <property type="match status" value="1"/>
</dbReference>
<feature type="transmembrane region" description="Helical" evidence="5">
    <location>
        <begin position="365"/>
        <end position="383"/>
    </location>
</feature>
<feature type="transmembrane region" description="Helical" evidence="5">
    <location>
        <begin position="419"/>
        <end position="444"/>
    </location>
</feature>
<feature type="transmembrane region" description="Helical" evidence="5">
    <location>
        <begin position="283"/>
        <end position="308"/>
    </location>
</feature>
<feature type="transmembrane region" description="Helical" evidence="5">
    <location>
        <begin position="224"/>
        <end position="244"/>
    </location>
</feature>
<dbReference type="PROSITE" id="PS50850">
    <property type="entry name" value="MFS"/>
    <property type="match status" value="1"/>
</dbReference>
<feature type="transmembrane region" description="Helical" evidence="5">
    <location>
        <begin position="64"/>
        <end position="82"/>
    </location>
</feature>
<dbReference type="OMA" id="GGSIWPW"/>
<keyword evidence="3 5" id="KW-1133">Transmembrane helix</keyword>
<evidence type="ECO:0000256" key="2">
    <source>
        <dbReference type="ARBA" id="ARBA00022692"/>
    </source>
</evidence>
<feature type="transmembrane region" description="Helical" evidence="5">
    <location>
        <begin position="190"/>
        <end position="212"/>
    </location>
</feature>
<dbReference type="AlphaFoldDB" id="A0A3E2GS25"/>
<comment type="subcellular location">
    <subcellularLocation>
        <location evidence="1">Membrane</location>
        <topology evidence="1">Multi-pass membrane protein</topology>
    </subcellularLocation>
</comment>
<dbReference type="InterPro" id="IPR011701">
    <property type="entry name" value="MFS"/>
</dbReference>
<evidence type="ECO:0000259" key="6">
    <source>
        <dbReference type="PROSITE" id="PS50850"/>
    </source>
</evidence>
<evidence type="ECO:0000313" key="7">
    <source>
        <dbReference type="EMBL" id="RFU23870.1"/>
    </source>
</evidence>
<feature type="transmembrane region" description="Helical" evidence="5">
    <location>
        <begin position="465"/>
        <end position="483"/>
    </location>
</feature>
<dbReference type="GO" id="GO:0005886">
    <property type="term" value="C:plasma membrane"/>
    <property type="evidence" value="ECO:0007669"/>
    <property type="project" value="TreeGrafter"/>
</dbReference>
<protein>
    <recommendedName>
        <fullName evidence="6">Major facilitator superfamily (MFS) profile domain-containing protein</fullName>
    </recommendedName>
</protein>
<dbReference type="SUPFAM" id="SSF103473">
    <property type="entry name" value="MFS general substrate transporter"/>
    <property type="match status" value="1"/>
</dbReference>
<evidence type="ECO:0000256" key="3">
    <source>
        <dbReference type="ARBA" id="ARBA00022989"/>
    </source>
</evidence>
<organism evidence="7 8">
    <name type="scientific">Scytalidium lignicola</name>
    <name type="common">Hyphomycete</name>
    <dbReference type="NCBI Taxonomy" id="5539"/>
    <lineage>
        <taxon>Eukaryota</taxon>
        <taxon>Fungi</taxon>
        <taxon>Dikarya</taxon>
        <taxon>Ascomycota</taxon>
        <taxon>Pezizomycotina</taxon>
        <taxon>Leotiomycetes</taxon>
        <taxon>Leotiomycetes incertae sedis</taxon>
        <taxon>Scytalidium</taxon>
    </lineage>
</organism>
<evidence type="ECO:0000256" key="5">
    <source>
        <dbReference type="SAM" id="Phobius"/>
    </source>
</evidence>
<evidence type="ECO:0000313" key="8">
    <source>
        <dbReference type="Proteomes" id="UP000258309"/>
    </source>
</evidence>
<keyword evidence="2 5" id="KW-0812">Transmembrane</keyword>
<dbReference type="InterPro" id="IPR020846">
    <property type="entry name" value="MFS_dom"/>
</dbReference>
<evidence type="ECO:0000256" key="4">
    <source>
        <dbReference type="ARBA" id="ARBA00023136"/>
    </source>
</evidence>
<dbReference type="Gene3D" id="1.20.1250.20">
    <property type="entry name" value="MFS general substrate transporter like domains"/>
    <property type="match status" value="1"/>
</dbReference>
<comment type="caution">
    <text evidence="7">The sequence shown here is derived from an EMBL/GenBank/DDBJ whole genome shotgun (WGS) entry which is preliminary data.</text>
</comment>
<feature type="transmembrane region" description="Helical" evidence="5">
    <location>
        <begin position="525"/>
        <end position="546"/>
    </location>
</feature>
<feature type="transmembrane region" description="Helical" evidence="5">
    <location>
        <begin position="157"/>
        <end position="178"/>
    </location>
</feature>
<feature type="transmembrane region" description="Helical" evidence="5">
    <location>
        <begin position="132"/>
        <end position="151"/>
    </location>
</feature>
<keyword evidence="4 5" id="KW-0472">Membrane</keyword>
<feature type="transmembrane region" description="Helical" evidence="5">
    <location>
        <begin position="256"/>
        <end position="277"/>
    </location>
</feature>